<dbReference type="SUPFAM" id="SSF51182">
    <property type="entry name" value="RmlC-like cupins"/>
    <property type="match status" value="1"/>
</dbReference>
<dbReference type="STRING" id="1122133.SAMN02745157_5002"/>
<dbReference type="PANTHER" id="PTHR36448">
    <property type="entry name" value="BLR7373 PROTEIN"/>
    <property type="match status" value="1"/>
</dbReference>
<dbReference type="Gene3D" id="2.60.120.10">
    <property type="entry name" value="Jelly Rolls"/>
    <property type="match status" value="1"/>
</dbReference>
<dbReference type="Proteomes" id="UP000184485">
    <property type="component" value="Unassembled WGS sequence"/>
</dbReference>
<dbReference type="EMBL" id="FQUP01000009">
    <property type="protein sequence ID" value="SHG88923.1"/>
    <property type="molecule type" value="Genomic_DNA"/>
</dbReference>
<dbReference type="PANTHER" id="PTHR36448:SF2">
    <property type="entry name" value="CUPIN TYPE-1 DOMAIN-CONTAINING PROTEIN"/>
    <property type="match status" value="1"/>
</dbReference>
<dbReference type="InterPro" id="IPR014710">
    <property type="entry name" value="RmlC-like_jellyroll"/>
</dbReference>
<name>A0A1M5NIX9_9HYPH</name>
<reference evidence="1 2" key="1">
    <citation type="submission" date="2016-11" db="EMBL/GenBank/DDBJ databases">
        <authorList>
            <person name="Jaros S."/>
            <person name="Januszkiewicz K."/>
            <person name="Wedrychowicz H."/>
        </authorList>
    </citation>
    <scope>NUCLEOTIDE SEQUENCE [LARGE SCALE GENOMIC DNA]</scope>
    <source>
        <strain evidence="1 2">DSM 19436</strain>
    </source>
</reference>
<dbReference type="InterPro" id="IPR047121">
    <property type="entry name" value="YjiB-like"/>
</dbReference>
<gene>
    <name evidence="1" type="ORF">SAMN02745157_5002</name>
</gene>
<proteinExistence type="predicted"/>
<dbReference type="PIRSF" id="PIRSF019307">
    <property type="entry name" value="UCP019307"/>
    <property type="match status" value="1"/>
</dbReference>
<evidence type="ECO:0000313" key="2">
    <source>
        <dbReference type="Proteomes" id="UP000184485"/>
    </source>
</evidence>
<evidence type="ECO:0000313" key="1">
    <source>
        <dbReference type="EMBL" id="SHG88923.1"/>
    </source>
</evidence>
<dbReference type="AlphaFoldDB" id="A0A1M5NIX9"/>
<keyword evidence="2" id="KW-1185">Reference proteome</keyword>
<dbReference type="InterPro" id="IPR011051">
    <property type="entry name" value="RmlC_Cupin_sf"/>
</dbReference>
<sequence>MLIEPLAFADEGATPNHPHWPLLAYRGALTVEALADDDHAFDTLFEANGWPVGFRNGIYRFTHFHSVTHEVLGIARGRADVQFGGESGPIVSVVAGDAVLLPAGTGHRLIEAGADLLVVGAYPPDADYDLVRAGEGDAVTLRKRIASVPRPDSDPVLGQAGGLGRLWLAA</sequence>
<dbReference type="CDD" id="cd02219">
    <property type="entry name" value="cupin_YjlB-like"/>
    <property type="match status" value="1"/>
</dbReference>
<dbReference type="RefSeq" id="WP_073058515.1">
    <property type="nucleotide sequence ID" value="NZ_FQUP01000009.1"/>
</dbReference>
<protein>
    <submittedName>
        <fullName evidence="1">Uncharacterized protein YjlB</fullName>
    </submittedName>
</protein>
<organism evidence="1 2">
    <name type="scientific">Kaistia soli DSM 19436</name>
    <dbReference type="NCBI Taxonomy" id="1122133"/>
    <lineage>
        <taxon>Bacteria</taxon>
        <taxon>Pseudomonadati</taxon>
        <taxon>Pseudomonadota</taxon>
        <taxon>Alphaproteobacteria</taxon>
        <taxon>Hyphomicrobiales</taxon>
        <taxon>Kaistiaceae</taxon>
        <taxon>Kaistia</taxon>
    </lineage>
</organism>
<accession>A0A1M5NIX9</accession>
<dbReference type="InterPro" id="IPR014500">
    <property type="entry name" value="UCP019307_cupin"/>
</dbReference>